<name>A0A075A5H2_OPIVI</name>
<sequence length="161" mass="17776">MERLQSNCQARRTDQQSVIDVFNKLSMFVTMPVTTKLLPDGVTLKTVQITISERLQSNCQARRTDQQSVIDVFNKLSMFVTMPVTTKLLPDGVTLKTVQIAAGLVFHCTTASLKSSPISYSNRSAVTSFRCLAATSDDGSTRAEILSGCRSLDRTSRYVMV</sequence>
<dbReference type="EMBL" id="KL596624">
    <property type="protein sequence ID" value="KER33552.1"/>
    <property type="molecule type" value="Genomic_DNA"/>
</dbReference>
<gene>
    <name evidence="1" type="ORF">T265_00658</name>
</gene>
<dbReference type="RefSeq" id="XP_009162750.1">
    <property type="nucleotide sequence ID" value="XM_009164486.1"/>
</dbReference>
<evidence type="ECO:0000313" key="1">
    <source>
        <dbReference type="EMBL" id="KER33552.1"/>
    </source>
</evidence>
<proteinExistence type="predicted"/>
<protein>
    <submittedName>
        <fullName evidence="1">Uncharacterized protein</fullName>
    </submittedName>
</protein>
<dbReference type="Proteomes" id="UP000054324">
    <property type="component" value="Unassembled WGS sequence"/>
</dbReference>
<reference evidence="1 2" key="1">
    <citation type="submission" date="2013-11" db="EMBL/GenBank/DDBJ databases">
        <title>Opisthorchis viverrini - life in the bile duct.</title>
        <authorList>
            <person name="Young N.D."/>
            <person name="Nagarajan N."/>
            <person name="Lin S.J."/>
            <person name="Korhonen P.K."/>
            <person name="Jex A.R."/>
            <person name="Hall R.S."/>
            <person name="Safavi-Hemami H."/>
            <person name="Kaewkong W."/>
            <person name="Bertrand D."/>
            <person name="Gao S."/>
            <person name="Seet Q."/>
            <person name="Wongkham S."/>
            <person name="Teh B.T."/>
            <person name="Wongkham C."/>
            <person name="Intapan P.M."/>
            <person name="Maleewong W."/>
            <person name="Yang X."/>
            <person name="Hu M."/>
            <person name="Wang Z."/>
            <person name="Hofmann A."/>
            <person name="Sternberg P.W."/>
            <person name="Tan P."/>
            <person name="Wang J."/>
            <person name="Gasser R.B."/>
        </authorList>
    </citation>
    <scope>NUCLEOTIDE SEQUENCE [LARGE SCALE GENOMIC DNA]</scope>
</reference>
<organism evidence="1 2">
    <name type="scientific">Opisthorchis viverrini</name>
    <name type="common">Southeast Asian liver fluke</name>
    <dbReference type="NCBI Taxonomy" id="6198"/>
    <lineage>
        <taxon>Eukaryota</taxon>
        <taxon>Metazoa</taxon>
        <taxon>Spiralia</taxon>
        <taxon>Lophotrochozoa</taxon>
        <taxon>Platyhelminthes</taxon>
        <taxon>Trematoda</taxon>
        <taxon>Digenea</taxon>
        <taxon>Opisthorchiida</taxon>
        <taxon>Opisthorchiata</taxon>
        <taxon>Opisthorchiidae</taxon>
        <taxon>Opisthorchis</taxon>
    </lineage>
</organism>
<keyword evidence="2" id="KW-1185">Reference proteome</keyword>
<evidence type="ECO:0000313" key="2">
    <source>
        <dbReference type="Proteomes" id="UP000054324"/>
    </source>
</evidence>
<dbReference type="CTD" id="20314846"/>
<accession>A0A075A5H2</accession>
<dbReference type="GeneID" id="20314846"/>
<dbReference type="AlphaFoldDB" id="A0A075A5H2"/>
<dbReference type="KEGG" id="ovi:T265_00658"/>